<dbReference type="RefSeq" id="WP_274455342.1">
    <property type="nucleotide sequence ID" value="NZ_CP067097.1"/>
</dbReference>
<dbReference type="Pfam" id="PF03745">
    <property type="entry name" value="DUF309"/>
    <property type="match status" value="1"/>
</dbReference>
<comment type="caution">
    <text evidence="1">The sequence shown here is derived from an EMBL/GenBank/DDBJ whole genome shotgun (WGS) entry which is preliminary data.</text>
</comment>
<dbReference type="PANTHER" id="PTHR34796">
    <property type="entry name" value="EXPRESSED PROTEIN"/>
    <property type="match status" value="1"/>
</dbReference>
<dbReference type="InterPro" id="IPR005500">
    <property type="entry name" value="DUF309"/>
</dbReference>
<dbReference type="InterPro" id="IPR023203">
    <property type="entry name" value="TTHA0068_sf"/>
</dbReference>
<name>A0ABT9XEQ3_9BACL</name>
<sequence>MTRGNSDHAATRPWDDRFLSYLYCFNVLRDYFECHEYGESLWLDTGRPIVLKGLIQAAVCLYHLHNGNVRGGWKMWQRARSYLAPSRPVYEGIDLDALTRDIDDVFAQVPSAWYTQVVAPEVVRNLHLPTVEVRIVDASLWEQLSSWQLPNPPEND</sequence>
<keyword evidence="2" id="KW-1185">Reference proteome</keyword>
<accession>A0ABT9XEQ3</accession>
<dbReference type="PANTHER" id="PTHR34796:SF1">
    <property type="entry name" value="EXPRESSED PROTEIN"/>
    <property type="match status" value="1"/>
</dbReference>
<organism evidence="1 2">
    <name type="scientific">Alicyclobacillus cycloheptanicus</name>
    <dbReference type="NCBI Taxonomy" id="1457"/>
    <lineage>
        <taxon>Bacteria</taxon>
        <taxon>Bacillati</taxon>
        <taxon>Bacillota</taxon>
        <taxon>Bacilli</taxon>
        <taxon>Bacillales</taxon>
        <taxon>Alicyclobacillaceae</taxon>
        <taxon>Alicyclobacillus</taxon>
    </lineage>
</organism>
<proteinExistence type="predicted"/>
<evidence type="ECO:0008006" key="3">
    <source>
        <dbReference type="Google" id="ProtNLM"/>
    </source>
</evidence>
<evidence type="ECO:0000313" key="2">
    <source>
        <dbReference type="Proteomes" id="UP001232973"/>
    </source>
</evidence>
<dbReference type="EMBL" id="JAUSTP010000002">
    <property type="protein sequence ID" value="MDQ0188672.1"/>
    <property type="molecule type" value="Genomic_DNA"/>
</dbReference>
<protein>
    <recommendedName>
        <fullName evidence="3">DUF309 domain-containing protein</fullName>
    </recommendedName>
</protein>
<dbReference type="Proteomes" id="UP001232973">
    <property type="component" value="Unassembled WGS sequence"/>
</dbReference>
<dbReference type="Gene3D" id="1.10.3450.10">
    <property type="entry name" value="TTHA0068-like"/>
    <property type="match status" value="1"/>
</dbReference>
<evidence type="ECO:0000313" key="1">
    <source>
        <dbReference type="EMBL" id="MDQ0188672.1"/>
    </source>
</evidence>
<dbReference type="SUPFAM" id="SSF140663">
    <property type="entry name" value="TTHA0068-like"/>
    <property type="match status" value="1"/>
</dbReference>
<reference evidence="1 2" key="1">
    <citation type="submission" date="2023-07" db="EMBL/GenBank/DDBJ databases">
        <title>Genomic Encyclopedia of Type Strains, Phase IV (KMG-IV): sequencing the most valuable type-strain genomes for metagenomic binning, comparative biology and taxonomic classification.</title>
        <authorList>
            <person name="Goeker M."/>
        </authorList>
    </citation>
    <scope>NUCLEOTIDE SEQUENCE [LARGE SCALE GENOMIC DNA]</scope>
    <source>
        <strain evidence="1 2">DSM 4006</strain>
    </source>
</reference>
<gene>
    <name evidence="1" type="ORF">J2S03_000484</name>
</gene>